<keyword evidence="1" id="KW-0472">Membrane</keyword>
<evidence type="ECO:0000256" key="1">
    <source>
        <dbReference type="SAM" id="Phobius"/>
    </source>
</evidence>
<gene>
    <name evidence="2" type="ORF">ACFQ4R_03980</name>
</gene>
<evidence type="ECO:0000313" key="2">
    <source>
        <dbReference type="EMBL" id="MFD1410773.1"/>
    </source>
</evidence>
<keyword evidence="3" id="KW-1185">Reference proteome</keyword>
<name>A0ABW4BLJ7_9LACO</name>
<feature type="transmembrane region" description="Helical" evidence="1">
    <location>
        <begin position="12"/>
        <end position="29"/>
    </location>
</feature>
<accession>A0ABW4BLJ7</accession>
<dbReference type="Proteomes" id="UP001597191">
    <property type="component" value="Unassembled WGS sequence"/>
</dbReference>
<dbReference type="RefSeq" id="WP_125647847.1">
    <property type="nucleotide sequence ID" value="NZ_JBHTOH010000025.1"/>
</dbReference>
<comment type="caution">
    <text evidence="2">The sequence shown here is derived from an EMBL/GenBank/DDBJ whole genome shotgun (WGS) entry which is preliminary data.</text>
</comment>
<evidence type="ECO:0000313" key="3">
    <source>
        <dbReference type="Proteomes" id="UP001597191"/>
    </source>
</evidence>
<keyword evidence="1" id="KW-0812">Transmembrane</keyword>
<proteinExistence type="predicted"/>
<sequence>MKEVIDWIVNQVLTQWIAIVTAVASLIIWKKDHSKLLVEPDKVAQPIAGILLDDGRTIRNEEHSMQHITMWLINTSANDIGFYDLRVALSQGEADYYTFAKFTYYNKLKGTRPEALIPFTEDGESSALLAIALPQANYGTVPAHGFVQLDLIFHADKPDDNGVVLMKLALPHSLMGCLRHSRFAPKWLHPKVGYVYSETEETARSFQVKEVRTLDRPD</sequence>
<keyword evidence="1" id="KW-1133">Transmembrane helix</keyword>
<organism evidence="2 3">
    <name type="scientific">Lapidilactobacillus gannanensis</name>
    <dbReference type="NCBI Taxonomy" id="2486002"/>
    <lineage>
        <taxon>Bacteria</taxon>
        <taxon>Bacillati</taxon>
        <taxon>Bacillota</taxon>
        <taxon>Bacilli</taxon>
        <taxon>Lactobacillales</taxon>
        <taxon>Lactobacillaceae</taxon>
        <taxon>Lapidilactobacillus</taxon>
    </lineage>
</organism>
<dbReference type="EMBL" id="JBHTOH010000025">
    <property type="protein sequence ID" value="MFD1410773.1"/>
    <property type="molecule type" value="Genomic_DNA"/>
</dbReference>
<reference evidence="3" key="1">
    <citation type="journal article" date="2019" name="Int. J. Syst. Evol. Microbiol.">
        <title>The Global Catalogue of Microorganisms (GCM) 10K type strain sequencing project: providing services to taxonomists for standard genome sequencing and annotation.</title>
        <authorList>
            <consortium name="The Broad Institute Genomics Platform"/>
            <consortium name="The Broad Institute Genome Sequencing Center for Infectious Disease"/>
            <person name="Wu L."/>
            <person name="Ma J."/>
        </authorList>
    </citation>
    <scope>NUCLEOTIDE SEQUENCE [LARGE SCALE GENOMIC DNA]</scope>
    <source>
        <strain evidence="3">CCM 8937</strain>
    </source>
</reference>
<protein>
    <submittedName>
        <fullName evidence="2">Uncharacterized protein</fullName>
    </submittedName>
</protein>